<dbReference type="InParanoid" id="A0A4S2MXL7"/>
<dbReference type="GO" id="GO:0004331">
    <property type="term" value="F:fructose-2,6-bisphosphate 2-phosphatase activity"/>
    <property type="evidence" value="ECO:0007669"/>
    <property type="project" value="UniProtKB-EC"/>
</dbReference>
<dbReference type="PRINTS" id="PR00991">
    <property type="entry name" value="6PFRUCTKNASE"/>
</dbReference>
<protein>
    <recommendedName>
        <fullName evidence="2">fructose-2,6-bisphosphate 2-phosphatase</fullName>
        <ecNumber evidence="2">3.1.3.46</ecNumber>
    </recommendedName>
</protein>
<evidence type="ECO:0000259" key="7">
    <source>
        <dbReference type="Pfam" id="PF01591"/>
    </source>
</evidence>
<dbReference type="SUPFAM" id="SSF52540">
    <property type="entry name" value="P-loop containing nucleoside triphosphate hydrolases"/>
    <property type="match status" value="1"/>
</dbReference>
<dbReference type="GO" id="GO:0005829">
    <property type="term" value="C:cytosol"/>
    <property type="evidence" value="ECO:0007669"/>
    <property type="project" value="TreeGrafter"/>
</dbReference>
<gene>
    <name evidence="8" type="ORF">EX30DRAFT_306501</name>
</gene>
<dbReference type="OrthoDB" id="267323at2759"/>
<dbReference type="PANTHER" id="PTHR10606:SF44">
    <property type="entry name" value="6-PHOSPHOFRUCTO 2-KINASE_FRUCTOSE 2,6-BISPHOSPHATASE LONG FORM"/>
    <property type="match status" value="1"/>
</dbReference>
<feature type="coiled-coil region" evidence="6">
    <location>
        <begin position="511"/>
        <end position="538"/>
    </location>
</feature>
<dbReference type="PANTHER" id="PTHR10606">
    <property type="entry name" value="6-PHOSPHOFRUCTO-2-KINASE/FRUCTOSE-2,6-BISPHOSPHATASE"/>
    <property type="match status" value="1"/>
</dbReference>
<dbReference type="FunCoup" id="A0A4S2MXL7">
    <property type="interactions" value="463"/>
</dbReference>
<dbReference type="GO" id="GO:0005524">
    <property type="term" value="F:ATP binding"/>
    <property type="evidence" value="ECO:0007669"/>
    <property type="project" value="UniProtKB-KW"/>
</dbReference>
<dbReference type="InterPro" id="IPR003094">
    <property type="entry name" value="6Pfruct_kin"/>
</dbReference>
<organism evidence="8 9">
    <name type="scientific">Ascodesmis nigricans</name>
    <dbReference type="NCBI Taxonomy" id="341454"/>
    <lineage>
        <taxon>Eukaryota</taxon>
        <taxon>Fungi</taxon>
        <taxon>Dikarya</taxon>
        <taxon>Ascomycota</taxon>
        <taxon>Pezizomycotina</taxon>
        <taxon>Pezizomycetes</taxon>
        <taxon>Pezizales</taxon>
        <taxon>Ascodesmidaceae</taxon>
        <taxon>Ascodesmis</taxon>
    </lineage>
</organism>
<evidence type="ECO:0000256" key="1">
    <source>
        <dbReference type="ARBA" id="ARBA00008408"/>
    </source>
</evidence>
<dbReference type="InterPro" id="IPR029033">
    <property type="entry name" value="His_PPase_superfam"/>
</dbReference>
<keyword evidence="8" id="KW-0808">Transferase</keyword>
<comment type="similarity">
    <text evidence="1">In the C-terminal section; belongs to the phosphoglycerate mutase family.</text>
</comment>
<dbReference type="SMART" id="SM00855">
    <property type="entry name" value="PGAM"/>
    <property type="match status" value="1"/>
</dbReference>
<dbReference type="Gene3D" id="3.40.50.1240">
    <property type="entry name" value="Phosphoglycerate mutase-like"/>
    <property type="match status" value="1"/>
</dbReference>
<dbReference type="Pfam" id="PF01591">
    <property type="entry name" value="6PF2K"/>
    <property type="match status" value="1"/>
</dbReference>
<dbReference type="PROSITE" id="PS00175">
    <property type="entry name" value="PG_MUTASE"/>
    <property type="match status" value="1"/>
</dbReference>
<keyword evidence="9" id="KW-1185">Reference proteome</keyword>
<dbReference type="InterPro" id="IPR013078">
    <property type="entry name" value="His_Pase_superF_clade-1"/>
</dbReference>
<proteinExistence type="inferred from homology"/>
<keyword evidence="6" id="KW-0175">Coiled coil</keyword>
<feature type="domain" description="6-phosphofructo-2-kinase" evidence="7">
    <location>
        <begin position="31"/>
        <end position="245"/>
    </location>
</feature>
<evidence type="ECO:0000256" key="5">
    <source>
        <dbReference type="ARBA" id="ARBA00022840"/>
    </source>
</evidence>
<keyword evidence="8" id="KW-0418">Kinase</keyword>
<evidence type="ECO:0000313" key="9">
    <source>
        <dbReference type="Proteomes" id="UP000298138"/>
    </source>
</evidence>
<evidence type="ECO:0000313" key="8">
    <source>
        <dbReference type="EMBL" id="TGZ81334.1"/>
    </source>
</evidence>
<dbReference type="Gene3D" id="3.40.50.300">
    <property type="entry name" value="P-loop containing nucleotide triphosphate hydrolases"/>
    <property type="match status" value="1"/>
</dbReference>
<dbReference type="GO" id="GO:0006000">
    <property type="term" value="P:fructose metabolic process"/>
    <property type="evidence" value="ECO:0007669"/>
    <property type="project" value="InterPro"/>
</dbReference>
<dbReference type="InterPro" id="IPR013079">
    <property type="entry name" value="6Phosfructo_kin"/>
</dbReference>
<accession>A0A4S2MXL7</accession>
<dbReference type="GO" id="GO:0003873">
    <property type="term" value="F:6-phosphofructo-2-kinase activity"/>
    <property type="evidence" value="ECO:0007669"/>
    <property type="project" value="InterPro"/>
</dbReference>
<name>A0A4S2MXL7_9PEZI</name>
<dbReference type="InterPro" id="IPR001345">
    <property type="entry name" value="PG/BPGM_mutase_AS"/>
</dbReference>
<dbReference type="STRING" id="341454.A0A4S2MXL7"/>
<dbReference type="EMBL" id="ML220120">
    <property type="protein sequence ID" value="TGZ81334.1"/>
    <property type="molecule type" value="Genomic_DNA"/>
</dbReference>
<evidence type="ECO:0000256" key="2">
    <source>
        <dbReference type="ARBA" id="ARBA00013067"/>
    </source>
</evidence>
<dbReference type="CDD" id="cd07067">
    <property type="entry name" value="HP_PGM_like"/>
    <property type="match status" value="1"/>
</dbReference>
<dbReference type="Pfam" id="PF00300">
    <property type="entry name" value="His_Phos_1"/>
    <property type="match status" value="1"/>
</dbReference>
<dbReference type="FunFam" id="3.40.50.1240:FF:000005">
    <property type="entry name" value="GpmB, Fructose-2,6-bisphosphatase"/>
    <property type="match status" value="1"/>
</dbReference>
<evidence type="ECO:0000256" key="3">
    <source>
        <dbReference type="ARBA" id="ARBA00022741"/>
    </source>
</evidence>
<reference evidence="8 9" key="1">
    <citation type="submission" date="2019-04" db="EMBL/GenBank/DDBJ databases">
        <title>Comparative genomics and transcriptomics to analyze fruiting body development in filamentous ascomycetes.</title>
        <authorList>
            <consortium name="DOE Joint Genome Institute"/>
            <person name="Lutkenhaus R."/>
            <person name="Traeger S."/>
            <person name="Breuer J."/>
            <person name="Kuo A."/>
            <person name="Lipzen A."/>
            <person name="Pangilinan J."/>
            <person name="Dilworth D."/>
            <person name="Sandor L."/>
            <person name="Poggeler S."/>
            <person name="Barry K."/>
            <person name="Grigoriev I.V."/>
            <person name="Nowrousian M."/>
        </authorList>
    </citation>
    <scope>NUCLEOTIDE SEQUENCE [LARGE SCALE GENOMIC DNA]</scope>
    <source>
        <strain evidence="8 9">CBS 389.68</strain>
    </source>
</reference>
<dbReference type="FunFam" id="3.40.50.300:FF:000644">
    <property type="entry name" value="GpmB, Fructose-2,6-bisphosphatase"/>
    <property type="match status" value="1"/>
</dbReference>
<evidence type="ECO:0000256" key="4">
    <source>
        <dbReference type="ARBA" id="ARBA00022801"/>
    </source>
</evidence>
<dbReference type="InterPro" id="IPR027417">
    <property type="entry name" value="P-loop_NTPase"/>
</dbReference>
<keyword evidence="3" id="KW-0547">Nucleotide-binding</keyword>
<sequence length="559" mass="63321">MVHFFKIIDRGTNAEGKEQIEVIWVDADEKDQVEDVQICVVMVGLPARGKSLIARKIVNYLKWLSINAKSFNVGTYRRTETPKPGAEFFDTNNTEGERLRRAAAEAAVTDMLQWFSTGGHVGVLDATNSTKSRRKWIKEQCEARGCQVLFVESKCEDDEIIDKNIRSVKVNSPDYKGSDPEEAVRDFMNRIRNYERVYQTIDDDEEKDLTYVKLVDVGTQVVINNIENYLQTRVIYFTMNLHITPRSIWLSRHGESMFNVSGQIGGDADLSPRGMMYAEKLPDLVSKIVPEGTKLKLWTSTMKRTIQTAQFLPYEKKEWKALDELDAGVCDGLTYPQIEAKYPADFKSRDDDKYNYRYRGGESYRDVVIRLEPIIMEMEREDNIMIVTHQAVLRCIYAYFMNIPQHRSPWMAIPLHTVIKLTPGAYGTEMEMFNAGIPAVSTYREKYGSAEMGESEGAASADLSMLADTAKTSQEPDSVPTGPAPVEKLEKAAAKAAAKLGAVGESVGELAHKLEQEIETIEDKVREQKEVIEEAVLKRRRSLEVRGKKDTDGDTLLME</sequence>
<evidence type="ECO:0000256" key="6">
    <source>
        <dbReference type="SAM" id="Coils"/>
    </source>
</evidence>
<keyword evidence="5" id="KW-0067">ATP-binding</keyword>
<dbReference type="GO" id="GO:0006003">
    <property type="term" value="P:fructose 2,6-bisphosphate metabolic process"/>
    <property type="evidence" value="ECO:0007669"/>
    <property type="project" value="InterPro"/>
</dbReference>
<keyword evidence="4" id="KW-0378">Hydrolase</keyword>
<dbReference type="SUPFAM" id="SSF53254">
    <property type="entry name" value="Phosphoglycerate mutase-like"/>
    <property type="match status" value="1"/>
</dbReference>
<dbReference type="AlphaFoldDB" id="A0A4S2MXL7"/>
<dbReference type="Proteomes" id="UP000298138">
    <property type="component" value="Unassembled WGS sequence"/>
</dbReference>
<dbReference type="EC" id="3.1.3.46" evidence="2"/>